<dbReference type="GO" id="GO:0033539">
    <property type="term" value="P:fatty acid beta-oxidation using acyl-CoA dehydrogenase"/>
    <property type="evidence" value="ECO:0007669"/>
    <property type="project" value="TreeGrafter"/>
</dbReference>
<dbReference type="InterPro" id="IPR001308">
    <property type="entry name" value="ETF_a/FixB"/>
</dbReference>
<comment type="caution">
    <text evidence="1">The sequence shown here is derived from an EMBL/GenBank/DDBJ whole genome shotgun (WGS) entry which is preliminary data.</text>
</comment>
<organism evidence="1">
    <name type="scientific">bioreactor metagenome</name>
    <dbReference type="NCBI Taxonomy" id="1076179"/>
    <lineage>
        <taxon>unclassified sequences</taxon>
        <taxon>metagenomes</taxon>
        <taxon>ecological metagenomes</taxon>
    </lineage>
</organism>
<sequence length="42" mass="4459">MKDSKVIVAINKDPDAPIFQVADYGLVGDLFEAVPQLAVALS</sequence>
<dbReference type="GO" id="GO:0050660">
    <property type="term" value="F:flavin adenine dinucleotide binding"/>
    <property type="evidence" value="ECO:0007669"/>
    <property type="project" value="InterPro"/>
</dbReference>
<protein>
    <submittedName>
        <fullName evidence="1">Electron transfer flavoprotein subunit alpha</fullName>
    </submittedName>
</protein>
<dbReference type="Gene3D" id="3.40.50.1220">
    <property type="entry name" value="TPP-binding domain"/>
    <property type="match status" value="1"/>
</dbReference>
<evidence type="ECO:0000313" key="1">
    <source>
        <dbReference type="EMBL" id="MPN23178.1"/>
    </source>
</evidence>
<dbReference type="AlphaFoldDB" id="A0A645G8F6"/>
<reference evidence="1" key="1">
    <citation type="submission" date="2019-08" db="EMBL/GenBank/DDBJ databases">
        <authorList>
            <person name="Kucharzyk K."/>
            <person name="Murdoch R.W."/>
            <person name="Higgins S."/>
            <person name="Loffler F."/>
        </authorList>
    </citation>
    <scope>NUCLEOTIDE SEQUENCE</scope>
</reference>
<dbReference type="EMBL" id="VSSQ01071610">
    <property type="protein sequence ID" value="MPN23178.1"/>
    <property type="molecule type" value="Genomic_DNA"/>
</dbReference>
<accession>A0A645G8F6</accession>
<name>A0A645G8F6_9ZZZZ</name>
<proteinExistence type="predicted"/>
<dbReference type="SUPFAM" id="SSF52467">
    <property type="entry name" value="DHS-like NAD/FAD-binding domain"/>
    <property type="match status" value="1"/>
</dbReference>
<dbReference type="PANTHER" id="PTHR43153:SF1">
    <property type="entry name" value="ELECTRON TRANSFER FLAVOPROTEIN SUBUNIT ALPHA, MITOCHONDRIAL"/>
    <property type="match status" value="1"/>
</dbReference>
<gene>
    <name evidence="1" type="primary">etfA_12</name>
    <name evidence="1" type="ORF">SDC9_170566</name>
</gene>
<dbReference type="GO" id="GO:0009055">
    <property type="term" value="F:electron transfer activity"/>
    <property type="evidence" value="ECO:0007669"/>
    <property type="project" value="InterPro"/>
</dbReference>
<dbReference type="InterPro" id="IPR029035">
    <property type="entry name" value="DHS-like_NAD/FAD-binding_dom"/>
</dbReference>
<dbReference type="PANTHER" id="PTHR43153">
    <property type="entry name" value="ELECTRON TRANSFER FLAVOPROTEIN ALPHA"/>
    <property type="match status" value="1"/>
</dbReference>